<sequence length="195" mass="22854">ILIGLNKVSQLHKAREIIEKNQQFFESALGETAVIKELRKLPETYYILNEVELSFFRSIRWKKYGEYVKSCKIDHIVVGPTGIFLIETKNGSLQTMQTEKTTPHKQIQRAGYIFFIQMMDQFGKKYPLYQIIATFKQLPQIPYDYVTQLTIDELVDHILGREGRLDPSDVLAIVDWLKSSPYIFNTKHVFLKMKF</sequence>
<evidence type="ECO:0000313" key="2">
    <source>
        <dbReference type="EMBL" id="GAH10556.1"/>
    </source>
</evidence>
<name>X1CQ92_9ZZZZ</name>
<proteinExistence type="predicted"/>
<protein>
    <recommendedName>
        <fullName evidence="1">NERD domain-containing protein</fullName>
    </recommendedName>
</protein>
<dbReference type="EMBL" id="BART01033738">
    <property type="protein sequence ID" value="GAH10556.1"/>
    <property type="molecule type" value="Genomic_DNA"/>
</dbReference>
<gene>
    <name evidence="2" type="ORF">S01H4_57867</name>
</gene>
<evidence type="ECO:0000259" key="1">
    <source>
        <dbReference type="PROSITE" id="PS50965"/>
    </source>
</evidence>
<dbReference type="InterPro" id="IPR011528">
    <property type="entry name" value="NERD"/>
</dbReference>
<dbReference type="PROSITE" id="PS50965">
    <property type="entry name" value="NERD"/>
    <property type="match status" value="1"/>
</dbReference>
<comment type="caution">
    <text evidence="2">The sequence shown here is derived from an EMBL/GenBank/DDBJ whole genome shotgun (WGS) entry which is preliminary data.</text>
</comment>
<feature type="domain" description="NERD" evidence="1">
    <location>
        <begin position="26"/>
        <end position="161"/>
    </location>
</feature>
<feature type="non-terminal residue" evidence="2">
    <location>
        <position position="1"/>
    </location>
</feature>
<accession>X1CQ92</accession>
<dbReference type="AlphaFoldDB" id="X1CQ92"/>
<organism evidence="2">
    <name type="scientific">marine sediment metagenome</name>
    <dbReference type="NCBI Taxonomy" id="412755"/>
    <lineage>
        <taxon>unclassified sequences</taxon>
        <taxon>metagenomes</taxon>
        <taxon>ecological metagenomes</taxon>
    </lineage>
</organism>
<dbReference type="Pfam" id="PF08378">
    <property type="entry name" value="NERD"/>
    <property type="match status" value="1"/>
</dbReference>
<reference evidence="2" key="1">
    <citation type="journal article" date="2014" name="Front. Microbiol.">
        <title>High frequency of phylogenetically diverse reductive dehalogenase-homologous genes in deep subseafloor sedimentary metagenomes.</title>
        <authorList>
            <person name="Kawai M."/>
            <person name="Futagami T."/>
            <person name="Toyoda A."/>
            <person name="Takaki Y."/>
            <person name="Nishi S."/>
            <person name="Hori S."/>
            <person name="Arai W."/>
            <person name="Tsubouchi T."/>
            <person name="Morono Y."/>
            <person name="Uchiyama I."/>
            <person name="Ito T."/>
            <person name="Fujiyama A."/>
            <person name="Inagaki F."/>
            <person name="Takami H."/>
        </authorList>
    </citation>
    <scope>NUCLEOTIDE SEQUENCE</scope>
    <source>
        <strain evidence="2">Expedition CK06-06</strain>
    </source>
</reference>